<evidence type="ECO:0000256" key="10">
    <source>
        <dbReference type="ARBA" id="ARBA00056495"/>
    </source>
</evidence>
<comment type="subcellular location">
    <subcellularLocation>
        <location evidence="1">Nucleus</location>
    </subcellularLocation>
</comment>
<comment type="catalytic activity">
    <reaction evidence="9">
        <text>an adenosine in mRNA + S-adenosyl-L-methionine = an N(1)-methyladenosine in mRNA + S-adenosyl-L-homocysteine + H(+)</text>
        <dbReference type="Rhea" id="RHEA:55392"/>
        <dbReference type="Rhea" id="RHEA-COMP:12414"/>
        <dbReference type="Rhea" id="RHEA-COMP:12415"/>
        <dbReference type="ChEBI" id="CHEBI:15378"/>
        <dbReference type="ChEBI" id="CHEBI:57856"/>
        <dbReference type="ChEBI" id="CHEBI:59789"/>
        <dbReference type="ChEBI" id="CHEBI:74411"/>
        <dbReference type="ChEBI" id="CHEBI:74491"/>
    </reaction>
</comment>
<evidence type="ECO:0000259" key="16">
    <source>
        <dbReference type="Pfam" id="PF08704"/>
    </source>
</evidence>
<dbReference type="GO" id="GO:0030488">
    <property type="term" value="P:tRNA methylation"/>
    <property type="evidence" value="ECO:0007669"/>
    <property type="project" value="InterPro"/>
</dbReference>
<dbReference type="Proteomes" id="UP000011080">
    <property type="component" value="Unassembled WGS sequence"/>
</dbReference>
<reference evidence="17 18" key="1">
    <citation type="journal article" date="2012" name="Nat. Genet.">
        <title>The yak genome and adaptation to life at high altitude.</title>
        <authorList>
            <person name="Qiu Q."/>
            <person name="Zhang G."/>
            <person name="Ma T."/>
            <person name="Qian W."/>
            <person name="Wang J."/>
            <person name="Ye Z."/>
            <person name="Cao C."/>
            <person name="Hu Q."/>
            <person name="Kim J."/>
            <person name="Larkin D.M."/>
            <person name="Auvil L."/>
            <person name="Capitanu B."/>
            <person name="Ma J."/>
            <person name="Lewin H.A."/>
            <person name="Qian X."/>
            <person name="Lang Y."/>
            <person name="Zhou R."/>
            <person name="Wang L."/>
            <person name="Wang K."/>
            <person name="Xia J."/>
            <person name="Liao S."/>
            <person name="Pan S."/>
            <person name="Lu X."/>
            <person name="Hou H."/>
            <person name="Wang Y."/>
            <person name="Zang X."/>
            <person name="Yin Y."/>
            <person name="Ma H."/>
            <person name="Zhang J."/>
            <person name="Wang Z."/>
            <person name="Zhang Y."/>
            <person name="Zhang D."/>
            <person name="Yonezawa T."/>
            <person name="Hasegawa M."/>
            <person name="Zhong Y."/>
            <person name="Liu W."/>
            <person name="Zhang Y."/>
            <person name="Huang Z."/>
            <person name="Zhang S."/>
            <person name="Long R."/>
            <person name="Yang H."/>
            <person name="Wang J."/>
            <person name="Lenstra J.A."/>
            <person name="Cooper D.N."/>
            <person name="Wu Y."/>
            <person name="Wang J."/>
            <person name="Shi P."/>
            <person name="Wang J."/>
            <person name="Liu J."/>
        </authorList>
    </citation>
    <scope>NUCLEOTIDE SEQUENCE [LARGE SCALE GENOMIC DNA]</scope>
    <source>
        <strain evidence="18">yakQH1</strain>
    </source>
</reference>
<evidence type="ECO:0000256" key="3">
    <source>
        <dbReference type="ARBA" id="ARBA00022603"/>
    </source>
</evidence>
<dbReference type="InterPro" id="IPR014816">
    <property type="entry name" value="tRNA_MeTrfase_Gcd14"/>
</dbReference>
<sequence>MSFVAYEELIKEGDTAILSLGHGAMVAVRVQRGAQTQTRHGVLRHSVDLIGRPFGSKVTCGRGGWVYVLHPTPELWTLNLPHRTQILYSTDIALLTMMLELRPGSVVCESGTGSGSVSHAIIRTIAPTGHLHTVEFHQQRAERAREEFQEHRVGRWVTVLNQDVCRSGFGVSHVADAVFLDIPSPWEAVGHAWDALKVEGGRFCSFSPCIEQVQRTCQALAACGFSELSTLEVLPQVYNV</sequence>
<dbReference type="FunFam" id="3.40.50.150:FF:000097">
    <property type="entry name" value="tRNA (adenine(58)-N(1))-methyltransferase catalytic subunit TRMT61A"/>
    <property type="match status" value="1"/>
</dbReference>
<protein>
    <recommendedName>
        <fullName evidence="12">tRNA (adenine(58)-N(1))-methyltransferase catalytic subunit TRMT61A</fullName>
        <ecNumber evidence="2">2.1.1.220</ecNumber>
    </recommendedName>
    <alternativeName>
        <fullName evidence="13">mRNA methyladenosine-N(1)-methyltransferase catalytic subunit TRMT61A</fullName>
    </alternativeName>
    <alternativeName>
        <fullName evidence="14">tRNA(m1A58)-methyltransferase subunit TRMT61A</fullName>
    </alternativeName>
</protein>
<dbReference type="InterPro" id="IPR049470">
    <property type="entry name" value="TRM61_C"/>
</dbReference>
<dbReference type="AlphaFoldDB" id="L8I2C5"/>
<keyword evidence="7" id="KW-0007">Acetylation</keyword>
<dbReference type="Pfam" id="PF08704">
    <property type="entry name" value="GCD14"/>
    <property type="match status" value="1"/>
</dbReference>
<keyword evidence="5 15" id="KW-0949">S-adenosyl-L-methionine</keyword>
<evidence type="ECO:0000256" key="2">
    <source>
        <dbReference type="ARBA" id="ARBA00012796"/>
    </source>
</evidence>
<dbReference type="InterPro" id="IPR029063">
    <property type="entry name" value="SAM-dependent_MTases_sf"/>
</dbReference>
<evidence type="ECO:0000313" key="18">
    <source>
        <dbReference type="Proteomes" id="UP000011080"/>
    </source>
</evidence>
<dbReference type="GO" id="GO:0160107">
    <property type="term" value="F:tRNA (adenine(58)-N1)-methyltransferase activity"/>
    <property type="evidence" value="ECO:0007669"/>
    <property type="project" value="UniProtKB-EC"/>
</dbReference>
<evidence type="ECO:0000256" key="7">
    <source>
        <dbReference type="ARBA" id="ARBA00022990"/>
    </source>
</evidence>
<evidence type="ECO:0000256" key="13">
    <source>
        <dbReference type="ARBA" id="ARBA00079658"/>
    </source>
</evidence>
<evidence type="ECO:0000256" key="4">
    <source>
        <dbReference type="ARBA" id="ARBA00022679"/>
    </source>
</evidence>
<dbReference type="Gene3D" id="3.40.50.150">
    <property type="entry name" value="Vaccinia Virus protein VP39"/>
    <property type="match status" value="1"/>
</dbReference>
<dbReference type="Gene3D" id="3.10.330.20">
    <property type="match status" value="1"/>
</dbReference>
<evidence type="ECO:0000313" key="17">
    <source>
        <dbReference type="EMBL" id="ELR50343.1"/>
    </source>
</evidence>
<feature type="domain" description="tRNA (adenine(58)-N(1))-methyltransferase catalytic subunit TRM61 C-terminal" evidence="16">
    <location>
        <begin position="64"/>
        <end position="240"/>
    </location>
</feature>
<evidence type="ECO:0000256" key="1">
    <source>
        <dbReference type="ARBA" id="ARBA00004123"/>
    </source>
</evidence>
<evidence type="ECO:0000256" key="5">
    <source>
        <dbReference type="ARBA" id="ARBA00022691"/>
    </source>
</evidence>
<evidence type="ECO:0000256" key="15">
    <source>
        <dbReference type="PIRSR" id="PIRSR017269-1"/>
    </source>
</evidence>
<proteinExistence type="predicted"/>
<dbReference type="PANTHER" id="PTHR12133:SF2">
    <property type="entry name" value="TRNA (ADENINE(58)-N(1))-METHYLTRANSFERASE CATALYTIC SUBUNIT TRMT61A"/>
    <property type="match status" value="1"/>
</dbReference>
<feature type="non-terminal residue" evidence="17">
    <location>
        <position position="240"/>
    </location>
</feature>
<evidence type="ECO:0000256" key="11">
    <source>
        <dbReference type="ARBA" id="ARBA00063534"/>
    </source>
</evidence>
<evidence type="ECO:0000256" key="14">
    <source>
        <dbReference type="ARBA" id="ARBA00083429"/>
    </source>
</evidence>
<gene>
    <name evidence="17" type="ORF">M91_04952</name>
</gene>
<organism evidence="17 18">
    <name type="scientific">Bos mutus</name>
    <name type="common">wild yak</name>
    <dbReference type="NCBI Taxonomy" id="72004"/>
    <lineage>
        <taxon>Eukaryota</taxon>
        <taxon>Metazoa</taxon>
        <taxon>Chordata</taxon>
        <taxon>Craniata</taxon>
        <taxon>Vertebrata</taxon>
        <taxon>Euteleostomi</taxon>
        <taxon>Mammalia</taxon>
        <taxon>Eutheria</taxon>
        <taxon>Laurasiatheria</taxon>
        <taxon>Artiodactyla</taxon>
        <taxon>Ruminantia</taxon>
        <taxon>Pecora</taxon>
        <taxon>Bovidae</taxon>
        <taxon>Bovinae</taxon>
        <taxon>Bos</taxon>
    </lineage>
</organism>
<dbReference type="SUPFAM" id="SSF53335">
    <property type="entry name" value="S-adenosyl-L-methionine-dependent methyltransferases"/>
    <property type="match status" value="1"/>
</dbReference>
<accession>L8I2C5</accession>
<dbReference type="GO" id="GO:0005634">
    <property type="term" value="C:nucleus"/>
    <property type="evidence" value="ECO:0007669"/>
    <property type="project" value="UniProtKB-SubCell"/>
</dbReference>
<keyword evidence="6" id="KW-0819">tRNA processing</keyword>
<dbReference type="FunFam" id="3.10.330.20:FF:000002">
    <property type="entry name" value="tRNA (adenine(58)-N(1))-methyltransferase catalytic subunit TRMT61A"/>
    <property type="match status" value="1"/>
</dbReference>
<keyword evidence="8" id="KW-0539">Nucleus</keyword>
<evidence type="ECO:0000256" key="8">
    <source>
        <dbReference type="ARBA" id="ARBA00023242"/>
    </source>
</evidence>
<feature type="binding site" evidence="15">
    <location>
        <position position="181"/>
    </location>
    <ligand>
        <name>S-adenosyl-L-methionine</name>
        <dbReference type="ChEBI" id="CHEBI:59789"/>
    </ligand>
</feature>
<keyword evidence="4 17" id="KW-0808">Transferase</keyword>
<dbReference type="GO" id="GO:0031515">
    <property type="term" value="C:tRNA (m1A) methyltransferase complex"/>
    <property type="evidence" value="ECO:0007669"/>
    <property type="project" value="InterPro"/>
</dbReference>
<name>L8I2C5_9CETA</name>
<feature type="binding site" evidence="15">
    <location>
        <position position="135"/>
    </location>
    <ligand>
        <name>S-adenosyl-L-methionine</name>
        <dbReference type="ChEBI" id="CHEBI:59789"/>
    </ligand>
</feature>
<feature type="binding site" evidence="15">
    <location>
        <position position="163"/>
    </location>
    <ligand>
        <name>S-adenosyl-L-methionine</name>
        <dbReference type="ChEBI" id="CHEBI:59789"/>
    </ligand>
</feature>
<dbReference type="PIRSF" id="PIRSF017269">
    <property type="entry name" value="GCD14"/>
    <property type="match status" value="1"/>
</dbReference>
<keyword evidence="3 17" id="KW-0489">Methyltransferase</keyword>
<dbReference type="EC" id="2.1.1.220" evidence="2"/>
<evidence type="ECO:0000256" key="6">
    <source>
        <dbReference type="ARBA" id="ARBA00022694"/>
    </source>
</evidence>
<dbReference type="EMBL" id="JH882210">
    <property type="protein sequence ID" value="ELR50343.1"/>
    <property type="molecule type" value="Genomic_DNA"/>
</dbReference>
<evidence type="ECO:0000256" key="12">
    <source>
        <dbReference type="ARBA" id="ARBA00072477"/>
    </source>
</evidence>
<evidence type="ECO:0000256" key="9">
    <source>
        <dbReference type="ARBA" id="ARBA00048481"/>
    </source>
</evidence>
<dbReference type="PROSITE" id="PS51620">
    <property type="entry name" value="SAM_TRM61"/>
    <property type="match status" value="1"/>
</dbReference>
<comment type="function">
    <text evidence="10">Catalytic subunit of tRNA (adenine-N(1)-)-methyltransferase, which catalyzes the formation of N(1)-methyladenine at position 58 (m1A58) in initiator methionyl-tRNA. Catalytic subunit of mRNA N(1)-methyltransferase complex, which mediates methylation of adenosine residues at the N(1) position of a small subset of mRNAs: N(1) methylation takes place in tRNA T-loop-like structures of mRNAs and is only present at low stoichiometries.</text>
</comment>
<dbReference type="PANTHER" id="PTHR12133">
    <property type="entry name" value="TRNA (ADENINE(58)-N(1))-METHYLTRANSFERASE"/>
    <property type="match status" value="1"/>
</dbReference>
<comment type="subunit">
    <text evidence="11">Heterotetramer; composed of two copies of TRMT6 and two copies of TRMT61A.</text>
</comment>
<dbReference type="STRING" id="72004.ENSBMUP00000027901"/>